<dbReference type="OrthoDB" id="9255830at2"/>
<dbReference type="PATRIC" id="fig|1678840.3.peg.1530"/>
<dbReference type="STRING" id="1678840.ATC1_13277"/>
<organism evidence="3">
    <name type="scientific">Flexilinea flocculi</name>
    <dbReference type="NCBI Taxonomy" id="1678840"/>
    <lineage>
        <taxon>Bacteria</taxon>
        <taxon>Bacillati</taxon>
        <taxon>Chloroflexota</taxon>
        <taxon>Anaerolineae</taxon>
        <taxon>Anaerolineales</taxon>
        <taxon>Anaerolineaceae</taxon>
        <taxon>Flexilinea</taxon>
    </lineage>
</organism>
<protein>
    <submittedName>
        <fullName evidence="3">50S ribosome-binding GTPase</fullName>
    </submittedName>
</protein>
<dbReference type="SUPFAM" id="SSF52540">
    <property type="entry name" value="P-loop containing nucleoside triphosphate hydrolases"/>
    <property type="match status" value="1"/>
</dbReference>
<proteinExistence type="predicted"/>
<feature type="domain" description="G" evidence="2">
    <location>
        <begin position="6"/>
        <end position="131"/>
    </location>
</feature>
<dbReference type="RefSeq" id="WP_062279472.1">
    <property type="nucleotide sequence ID" value="NZ_DF968181.1"/>
</dbReference>
<dbReference type="Pfam" id="PF01926">
    <property type="entry name" value="MMR_HSR1"/>
    <property type="match status" value="1"/>
</dbReference>
<name>A0A0S7BSA5_9CHLR</name>
<evidence type="ECO:0000313" key="4">
    <source>
        <dbReference type="Proteomes" id="UP000053370"/>
    </source>
</evidence>
<sequence>MEKGNVLVIGNSGVGKSTLINSVLGEDRAKTGFGTSGSTGELKIYQNDVVPFRLIDTVGFEPSWLKSRMAIKAVEKWSKKSVKEGNKDTQINVIWFCIEGTSSKLFPETINNLSKATKMWPSIPVIVVITKSYSVPDRIKNTEMVHNAFAKQNRNSINLKKVIPVVAETFTINDNAYAAPEGITDLLEATNELLPEGMKAAKIDIAQFILDRKRVFAHSIVGVVTAGAVVVGAVSLPFSDGLILGPTETGLIYGLSQIYGIKKDEKSKDFFDSIINVGTASIAAKTAISAIKAIPGINIGAAVLNAIIAGSIVAALGEGSIYAFEQVYLGKKTVEDIEWVKNLLNSRLSNQFIDKVMEVIKNLSDKSDKDSIIKAILDLFSSSKK</sequence>
<dbReference type="AlphaFoldDB" id="A0A0S7BSA5"/>
<dbReference type="InterPro" id="IPR006073">
    <property type="entry name" value="GTP-bd"/>
</dbReference>
<evidence type="ECO:0000259" key="2">
    <source>
        <dbReference type="Pfam" id="PF01926"/>
    </source>
</evidence>
<keyword evidence="1" id="KW-1133">Transmembrane helix</keyword>
<feature type="transmembrane region" description="Helical" evidence="1">
    <location>
        <begin position="215"/>
        <end position="236"/>
    </location>
</feature>
<keyword evidence="1" id="KW-0472">Membrane</keyword>
<gene>
    <name evidence="3" type="ORF">ATC1_13277</name>
</gene>
<dbReference type="InterPro" id="IPR027417">
    <property type="entry name" value="P-loop_NTPase"/>
</dbReference>
<keyword evidence="4" id="KW-1185">Reference proteome</keyword>
<dbReference type="Proteomes" id="UP000053370">
    <property type="component" value="Unassembled WGS sequence"/>
</dbReference>
<accession>A0A0S7BSA5</accession>
<dbReference type="GO" id="GO:0005525">
    <property type="term" value="F:GTP binding"/>
    <property type="evidence" value="ECO:0007669"/>
    <property type="project" value="InterPro"/>
</dbReference>
<evidence type="ECO:0000256" key="1">
    <source>
        <dbReference type="SAM" id="Phobius"/>
    </source>
</evidence>
<dbReference type="Gene3D" id="3.40.50.300">
    <property type="entry name" value="P-loop containing nucleotide triphosphate hydrolases"/>
    <property type="match status" value="1"/>
</dbReference>
<reference evidence="3" key="1">
    <citation type="journal article" date="2015" name="Genome Announc.">
        <title>Draft Genome Sequence of Anaerolineae Strain TC1, a Novel Isolate from a Methanogenic Wastewater Treatment System.</title>
        <authorList>
            <person name="Matsuura N."/>
            <person name="Tourlousse D.M."/>
            <person name="Sun L."/>
            <person name="Toyonaga M."/>
            <person name="Kuroda K."/>
            <person name="Ohashi A."/>
            <person name="Cruz R."/>
            <person name="Yamaguchi T."/>
            <person name="Sekiguchi Y."/>
        </authorList>
    </citation>
    <scope>NUCLEOTIDE SEQUENCE [LARGE SCALE GENOMIC DNA]</scope>
    <source>
        <strain evidence="3">TC1</strain>
    </source>
</reference>
<keyword evidence="1" id="KW-0812">Transmembrane</keyword>
<evidence type="ECO:0000313" key="3">
    <source>
        <dbReference type="EMBL" id="GAP40305.1"/>
    </source>
</evidence>
<dbReference type="EMBL" id="DF968181">
    <property type="protein sequence ID" value="GAP40305.1"/>
    <property type="molecule type" value="Genomic_DNA"/>
</dbReference>